<gene>
    <name evidence="2" type="ORF">DERYTH_LOCUS11784</name>
</gene>
<evidence type="ECO:0000313" key="2">
    <source>
        <dbReference type="EMBL" id="CAG8680645.1"/>
    </source>
</evidence>
<keyword evidence="3" id="KW-1185">Reference proteome</keyword>
<evidence type="ECO:0000313" key="3">
    <source>
        <dbReference type="Proteomes" id="UP000789405"/>
    </source>
</evidence>
<name>A0A9N9EKH0_9GLOM</name>
<feature type="region of interest" description="Disordered" evidence="1">
    <location>
        <begin position="87"/>
        <end position="113"/>
    </location>
</feature>
<accession>A0A9N9EKH0</accession>
<feature type="compositionally biased region" description="Basic and acidic residues" evidence="1">
    <location>
        <begin position="99"/>
        <end position="113"/>
    </location>
</feature>
<dbReference type="AlphaFoldDB" id="A0A9N9EKH0"/>
<proteinExistence type="predicted"/>
<dbReference type="OrthoDB" id="2436819at2759"/>
<reference evidence="2" key="1">
    <citation type="submission" date="2021-06" db="EMBL/GenBank/DDBJ databases">
        <authorList>
            <person name="Kallberg Y."/>
            <person name="Tangrot J."/>
            <person name="Rosling A."/>
        </authorList>
    </citation>
    <scope>NUCLEOTIDE SEQUENCE</scope>
    <source>
        <strain evidence="2">MA453B</strain>
    </source>
</reference>
<dbReference type="EMBL" id="CAJVPY010007444">
    <property type="protein sequence ID" value="CAG8680645.1"/>
    <property type="molecule type" value="Genomic_DNA"/>
</dbReference>
<evidence type="ECO:0000256" key="1">
    <source>
        <dbReference type="SAM" id="MobiDB-lite"/>
    </source>
</evidence>
<dbReference type="Proteomes" id="UP000789405">
    <property type="component" value="Unassembled WGS sequence"/>
</dbReference>
<comment type="caution">
    <text evidence="2">The sequence shown here is derived from an EMBL/GenBank/DDBJ whole genome shotgun (WGS) entry which is preliminary data.</text>
</comment>
<organism evidence="2 3">
    <name type="scientific">Dentiscutata erythropus</name>
    <dbReference type="NCBI Taxonomy" id="1348616"/>
    <lineage>
        <taxon>Eukaryota</taxon>
        <taxon>Fungi</taxon>
        <taxon>Fungi incertae sedis</taxon>
        <taxon>Mucoromycota</taxon>
        <taxon>Glomeromycotina</taxon>
        <taxon>Glomeromycetes</taxon>
        <taxon>Diversisporales</taxon>
        <taxon>Gigasporaceae</taxon>
        <taxon>Dentiscutata</taxon>
    </lineage>
</organism>
<protein>
    <submittedName>
        <fullName evidence="2">8390_t:CDS:1</fullName>
    </submittedName>
</protein>
<sequence>MPTNLLHNQIILPPPLDVYNSADELFQSVQRFANSQGYVLVKKRNRKDKCSELKNMELSAQDALKSMINEPAVTLQNPDVVRTKGRFSGALNQQQTNSTKRDPSGFKLVDNKV</sequence>